<proteinExistence type="predicted"/>
<dbReference type="EMBL" id="JAINUG010000011">
    <property type="protein sequence ID" value="KAJ8414796.1"/>
    <property type="molecule type" value="Genomic_DNA"/>
</dbReference>
<feature type="region of interest" description="Disordered" evidence="1">
    <location>
        <begin position="133"/>
        <end position="177"/>
    </location>
</feature>
<feature type="region of interest" description="Disordered" evidence="1">
    <location>
        <begin position="74"/>
        <end position="108"/>
    </location>
</feature>
<reference evidence="2" key="1">
    <citation type="journal article" date="2023" name="Science">
        <title>Genome structures resolve the early diversification of teleost fishes.</title>
        <authorList>
            <person name="Parey E."/>
            <person name="Louis A."/>
            <person name="Montfort J."/>
            <person name="Bouchez O."/>
            <person name="Roques C."/>
            <person name="Iampietro C."/>
            <person name="Lluch J."/>
            <person name="Castinel A."/>
            <person name="Donnadieu C."/>
            <person name="Desvignes T."/>
            <person name="Floi Bucao C."/>
            <person name="Jouanno E."/>
            <person name="Wen M."/>
            <person name="Mejri S."/>
            <person name="Dirks R."/>
            <person name="Jansen H."/>
            <person name="Henkel C."/>
            <person name="Chen W.J."/>
            <person name="Zahm M."/>
            <person name="Cabau C."/>
            <person name="Klopp C."/>
            <person name="Thompson A.W."/>
            <person name="Robinson-Rechavi M."/>
            <person name="Braasch I."/>
            <person name="Lecointre G."/>
            <person name="Bobe J."/>
            <person name="Postlethwait J.H."/>
            <person name="Berthelot C."/>
            <person name="Roest Crollius H."/>
            <person name="Guiguen Y."/>
        </authorList>
    </citation>
    <scope>NUCLEOTIDE SEQUENCE</scope>
    <source>
        <strain evidence="2">NC1722</strain>
    </source>
</reference>
<feature type="compositionally biased region" description="Basic and acidic residues" evidence="1">
    <location>
        <begin position="166"/>
        <end position="177"/>
    </location>
</feature>
<feature type="compositionally biased region" description="Polar residues" evidence="1">
    <location>
        <begin position="133"/>
        <end position="145"/>
    </location>
</feature>
<sequence>MVSDHVSHAVEKYQRDEQKLKEQEKEAQRKMTQLQLGELAKKDKKKVQAMVTAEAPEAGLEAAVYSRGLAQLPAPQGREQPTAPVTNVYSPNNGKTKNQITDRMGRRKDKGSLRDLLECAGGVINQGTIGVTVPQTLGSQGSNREMQIKEIGSSPRYTSNPRHTSSPRDIRDKYKAR</sequence>
<accession>A0AAD7T5M8</accession>
<name>A0AAD7T5M8_9TELE</name>
<organism evidence="2 3">
    <name type="scientific">Aldrovandia affinis</name>
    <dbReference type="NCBI Taxonomy" id="143900"/>
    <lineage>
        <taxon>Eukaryota</taxon>
        <taxon>Metazoa</taxon>
        <taxon>Chordata</taxon>
        <taxon>Craniata</taxon>
        <taxon>Vertebrata</taxon>
        <taxon>Euteleostomi</taxon>
        <taxon>Actinopterygii</taxon>
        <taxon>Neopterygii</taxon>
        <taxon>Teleostei</taxon>
        <taxon>Notacanthiformes</taxon>
        <taxon>Halosauridae</taxon>
        <taxon>Aldrovandia</taxon>
    </lineage>
</organism>
<feature type="compositionally biased region" description="Polar residues" evidence="1">
    <location>
        <begin position="155"/>
        <end position="164"/>
    </location>
</feature>
<comment type="caution">
    <text evidence="2">The sequence shown here is derived from an EMBL/GenBank/DDBJ whole genome shotgun (WGS) entry which is preliminary data.</text>
</comment>
<gene>
    <name evidence="2" type="ORF">AAFF_G00023190</name>
</gene>
<dbReference type="Proteomes" id="UP001221898">
    <property type="component" value="Unassembled WGS sequence"/>
</dbReference>
<evidence type="ECO:0000313" key="2">
    <source>
        <dbReference type="EMBL" id="KAJ8414796.1"/>
    </source>
</evidence>
<evidence type="ECO:0000256" key="1">
    <source>
        <dbReference type="SAM" id="MobiDB-lite"/>
    </source>
</evidence>
<dbReference type="AlphaFoldDB" id="A0AAD7T5M8"/>
<feature type="region of interest" description="Disordered" evidence="1">
    <location>
        <begin position="1"/>
        <end position="44"/>
    </location>
</feature>
<protein>
    <submittedName>
        <fullName evidence="2">Uncharacterized protein</fullName>
    </submittedName>
</protein>
<feature type="compositionally biased region" description="Polar residues" evidence="1">
    <location>
        <begin position="83"/>
        <end position="101"/>
    </location>
</feature>
<evidence type="ECO:0000313" key="3">
    <source>
        <dbReference type="Proteomes" id="UP001221898"/>
    </source>
</evidence>
<feature type="compositionally biased region" description="Basic and acidic residues" evidence="1">
    <location>
        <begin position="1"/>
        <end position="29"/>
    </location>
</feature>
<keyword evidence="3" id="KW-1185">Reference proteome</keyword>